<dbReference type="NCBIfam" id="TIGR04056">
    <property type="entry name" value="OMP_RagA_SusC"/>
    <property type="match status" value="1"/>
</dbReference>
<evidence type="ECO:0000256" key="7">
    <source>
        <dbReference type="PROSITE-ProRule" id="PRU01360"/>
    </source>
</evidence>
<protein>
    <submittedName>
        <fullName evidence="9">TonB-dependent receptor</fullName>
    </submittedName>
</protein>
<evidence type="ECO:0000313" key="9">
    <source>
        <dbReference type="EMBL" id="AKP53061.1"/>
    </source>
</evidence>
<keyword evidence="10" id="KW-1185">Reference proteome</keyword>
<dbReference type="InterPro" id="IPR036942">
    <property type="entry name" value="Beta-barrel_TonB_sf"/>
</dbReference>
<dbReference type="RefSeq" id="WP_048643208.1">
    <property type="nucleotide sequence ID" value="NZ_CAXBGM010000149.1"/>
</dbReference>
<proteinExistence type="inferred from homology"/>
<dbReference type="GO" id="GO:0009279">
    <property type="term" value="C:cell outer membrane"/>
    <property type="evidence" value="ECO:0007669"/>
    <property type="project" value="UniProtKB-SubCell"/>
</dbReference>
<dbReference type="InterPro" id="IPR012910">
    <property type="entry name" value="Plug_dom"/>
</dbReference>
<keyword evidence="4 7" id="KW-0812">Transmembrane</keyword>
<dbReference type="InterPro" id="IPR023996">
    <property type="entry name" value="TonB-dep_OMP_SusC/RagA"/>
</dbReference>
<keyword evidence="6 7" id="KW-0998">Cell outer membrane</keyword>
<dbReference type="InterPro" id="IPR039426">
    <property type="entry name" value="TonB-dep_rcpt-like"/>
</dbReference>
<dbReference type="InterPro" id="IPR023997">
    <property type="entry name" value="TonB-dep_OMP_SusC/RagA_CS"/>
</dbReference>
<dbReference type="EMBL" id="CP012040">
    <property type="protein sequence ID" value="AKP53061.1"/>
    <property type="molecule type" value="Genomic_DNA"/>
</dbReference>
<dbReference type="NCBIfam" id="TIGR04057">
    <property type="entry name" value="SusC_RagA_signa"/>
    <property type="match status" value="1"/>
</dbReference>
<dbReference type="SUPFAM" id="SSF56935">
    <property type="entry name" value="Porins"/>
    <property type="match status" value="1"/>
</dbReference>
<evidence type="ECO:0000313" key="10">
    <source>
        <dbReference type="Proteomes" id="UP000036520"/>
    </source>
</evidence>
<keyword evidence="9" id="KW-0675">Receptor</keyword>
<dbReference type="PATRIC" id="fig|320787.5.peg.4033"/>
<dbReference type="Pfam" id="PF07715">
    <property type="entry name" value="Plug"/>
    <property type="match status" value="1"/>
</dbReference>
<dbReference type="Gene3D" id="2.60.40.1120">
    <property type="entry name" value="Carboxypeptidase-like, regulatory domain"/>
    <property type="match status" value="1"/>
</dbReference>
<sequence>MKKVLLRLFYALLIPLIIGSQLFAHPGSSGIEIANNNFKEANADISFPLINPTISATKNYLVLFDNVLPASSKEEKAFRLIDNLRIEKKVDKAFKKIIGQVKDSNGEPIPGVTITVLGTNVGTVTDLEGKYSIDVEEGGTLVFSFIGFKSQNVLLTNQSIIDLILEEDMANLDEVIVVGYGTQKKANMTGAVATVGGDEIIKRPLNNVAGLLQGKVSGLQVSSHSGKPGSENNALRIRGLGTFSAAGSEPLVLINGIAGDMTNIDPNDIESISVLKDAASSAIYGARAANGVILITTKRGSAGELSVEIHSNVQAHTATRLPELLSNSADYMMYWNQGRARSGQTPYFTQQEIDAFRNNPNDPINYPNFDWVDHSFNSAVAQMHSVRISGGNEKTSVGLSLGYFDQPGITSLYEFKKYNARLTVDTKINDWLKVGGDIQLVNKDIQRSNWDNGNVDYQVLAIYGAAPNYTPTMTLADGSTGYVARYSSNIGEWTVRNPDAQNVSGIQTDINMNVLPQFYAEITPVKNLTWYTKGAVTYDSRAYKNHENPVDNYFFKDGAYAHNNSTWQLGVRENWYSSMWTTLYSTLNYKKIFNDVHNVNILGGYNQEYNLSRQLRGSRVHFPTNDLKELDAGAPLDQSTGGSSSEWSIMSFFGRAMYDYKEKYLVEANARYDGTSRITQKNRWGFFPSVSAGWRISQEPFLMQSDWVENFKIRASWGQLGNQNIGLYPYQEVLSTTSYAFNTAYPGAVLNRLVDPSLRWETTTMTDIGFDLTLKEGLIHVTFDWFDKVTDDILYNVPIPASVGLSPPTVNYGKMRNTGIEVELGSRKQFGDFSYDLSVNFSTYKNEVLRILSPVYGNYTIQEGLPFNSHYMVEWIGIFQNEEEIANSPTHQFNPKPGDLKFKDQNNDGVINAEDRVVMDGAYPKFYYGTSINLSWKNFDLNAFFQGVEGYKQSTQGLTWGLVPYIQGSPPPIDFINNMWTGEGSTNAHPAMYISGYAPVTGTRNSYWLLDASYLRLKNLAVGYNLPSSLLQGIGLEFARLYISGDNLFTITDWPGSDPERANTNWFQAYPQITSYTLGLKVKL</sequence>
<reference evidence="9 10" key="1">
    <citation type="submission" date="2015-07" db="EMBL/GenBank/DDBJ databases">
        <authorList>
            <person name="Kim K.M."/>
        </authorList>
    </citation>
    <scope>NUCLEOTIDE SEQUENCE [LARGE SCALE GENOMIC DNA]</scope>
    <source>
        <strain evidence="9 10">KCTC 12363</strain>
    </source>
</reference>
<dbReference type="PROSITE" id="PS52016">
    <property type="entry name" value="TONB_DEPENDENT_REC_3"/>
    <property type="match status" value="1"/>
</dbReference>
<keyword evidence="3 7" id="KW-1134">Transmembrane beta strand</keyword>
<dbReference type="STRING" id="320787.CA2015_3684"/>
<evidence type="ECO:0000256" key="6">
    <source>
        <dbReference type="ARBA" id="ARBA00023237"/>
    </source>
</evidence>
<dbReference type="InterPro" id="IPR037066">
    <property type="entry name" value="Plug_dom_sf"/>
</dbReference>
<dbReference type="KEGG" id="camu:CA2015_3684"/>
<dbReference type="Pfam" id="PF13715">
    <property type="entry name" value="CarbopepD_reg_2"/>
    <property type="match status" value="1"/>
</dbReference>
<keyword evidence="2 7" id="KW-0813">Transport</keyword>
<dbReference type="AlphaFoldDB" id="A0A0H4PF25"/>
<dbReference type="SUPFAM" id="SSF49464">
    <property type="entry name" value="Carboxypeptidase regulatory domain-like"/>
    <property type="match status" value="1"/>
</dbReference>
<evidence type="ECO:0000256" key="5">
    <source>
        <dbReference type="ARBA" id="ARBA00023136"/>
    </source>
</evidence>
<evidence type="ECO:0000256" key="2">
    <source>
        <dbReference type="ARBA" id="ARBA00022448"/>
    </source>
</evidence>
<evidence type="ECO:0000256" key="4">
    <source>
        <dbReference type="ARBA" id="ARBA00022692"/>
    </source>
</evidence>
<gene>
    <name evidence="9" type="ORF">CA2015_3684</name>
</gene>
<evidence type="ECO:0000256" key="3">
    <source>
        <dbReference type="ARBA" id="ARBA00022452"/>
    </source>
</evidence>
<dbReference type="InterPro" id="IPR008969">
    <property type="entry name" value="CarboxyPept-like_regulatory"/>
</dbReference>
<comment type="similarity">
    <text evidence="7">Belongs to the TonB-dependent receptor family.</text>
</comment>
<dbReference type="Gene3D" id="2.170.130.10">
    <property type="entry name" value="TonB-dependent receptor, plug domain"/>
    <property type="match status" value="1"/>
</dbReference>
<evidence type="ECO:0000259" key="8">
    <source>
        <dbReference type="Pfam" id="PF07715"/>
    </source>
</evidence>
<dbReference type="Proteomes" id="UP000036520">
    <property type="component" value="Chromosome"/>
</dbReference>
<dbReference type="OrthoDB" id="9768177at2"/>
<organism evidence="9 10">
    <name type="scientific">Cyclobacterium amurskyense</name>
    <dbReference type="NCBI Taxonomy" id="320787"/>
    <lineage>
        <taxon>Bacteria</taxon>
        <taxon>Pseudomonadati</taxon>
        <taxon>Bacteroidota</taxon>
        <taxon>Cytophagia</taxon>
        <taxon>Cytophagales</taxon>
        <taxon>Cyclobacteriaceae</taxon>
        <taxon>Cyclobacterium</taxon>
    </lineage>
</organism>
<comment type="subcellular location">
    <subcellularLocation>
        <location evidence="1 7">Cell outer membrane</location>
        <topology evidence="1 7">Multi-pass membrane protein</topology>
    </subcellularLocation>
</comment>
<keyword evidence="5 7" id="KW-0472">Membrane</keyword>
<feature type="domain" description="TonB-dependent receptor plug" evidence="8">
    <location>
        <begin position="185"/>
        <end position="292"/>
    </location>
</feature>
<evidence type="ECO:0000256" key="1">
    <source>
        <dbReference type="ARBA" id="ARBA00004571"/>
    </source>
</evidence>
<dbReference type="Gene3D" id="2.40.170.20">
    <property type="entry name" value="TonB-dependent receptor, beta-barrel domain"/>
    <property type="match status" value="1"/>
</dbReference>
<name>A0A0H4PF25_9BACT</name>
<dbReference type="FunFam" id="2.170.130.10:FF:000003">
    <property type="entry name" value="SusC/RagA family TonB-linked outer membrane protein"/>
    <property type="match status" value="1"/>
</dbReference>
<accession>A0A0H4PF25</accession>